<sequence length="148" mass="16325">MVIKTRKTVLVKVKASSGFSDVTLCRSAPAAAKSRIKLRAPEAETAQQFAHKTAQKMGKIYQVVVHGLRGEKMTIDLCNTEEQMKSMTVEQLKEKILQRLPGEAGQDNVRLVFTDKQLDGDSSLLTEYGVQHMSVIHMVLKVPGGLMA</sequence>
<dbReference type="GeneTree" id="ENSGT01150000287048"/>
<dbReference type="Proteomes" id="UP001501940">
    <property type="component" value="Chromosome 23"/>
</dbReference>
<dbReference type="SUPFAM" id="SSF54236">
    <property type="entry name" value="Ubiquitin-like"/>
    <property type="match status" value="1"/>
</dbReference>
<dbReference type="Pfam" id="PF00240">
    <property type="entry name" value="ubiquitin"/>
    <property type="match status" value="1"/>
</dbReference>
<dbReference type="CDD" id="cd17039">
    <property type="entry name" value="Ubl_ubiquitin_like"/>
    <property type="match status" value="1"/>
</dbReference>
<dbReference type="InterPro" id="IPR000626">
    <property type="entry name" value="Ubiquitin-like_dom"/>
</dbReference>
<name>A0AAQ5ZDT1_AMPOC</name>
<feature type="domain" description="Ubiquitin-like" evidence="1">
    <location>
        <begin position="86"/>
        <end position="145"/>
    </location>
</feature>
<dbReference type="AlphaFoldDB" id="A0AAQ5ZDT1"/>
<protein>
    <recommendedName>
        <fullName evidence="1">Ubiquitin-like domain-containing protein</fullName>
    </recommendedName>
</protein>
<dbReference type="PROSITE" id="PS50053">
    <property type="entry name" value="UBIQUITIN_2"/>
    <property type="match status" value="1"/>
</dbReference>
<dbReference type="Gene3D" id="3.10.20.90">
    <property type="entry name" value="Phosphatidylinositol 3-kinase Catalytic Subunit, Chain A, domain 1"/>
    <property type="match status" value="1"/>
</dbReference>
<dbReference type="Ensembl" id="ENSAOCT00000047580.1">
    <property type="protein sequence ID" value="ENSAOCP00000063284.1"/>
    <property type="gene ID" value="ENSAOCG00000032214.1"/>
</dbReference>
<keyword evidence="3" id="KW-1185">Reference proteome</keyword>
<evidence type="ECO:0000313" key="2">
    <source>
        <dbReference type="Ensembl" id="ENSAOCP00000063284.1"/>
    </source>
</evidence>
<dbReference type="InterPro" id="IPR029071">
    <property type="entry name" value="Ubiquitin-like_domsf"/>
</dbReference>
<organism evidence="2 3">
    <name type="scientific">Amphiprion ocellaris</name>
    <name type="common">Clown anemonefish</name>
    <dbReference type="NCBI Taxonomy" id="80972"/>
    <lineage>
        <taxon>Eukaryota</taxon>
        <taxon>Metazoa</taxon>
        <taxon>Chordata</taxon>
        <taxon>Craniata</taxon>
        <taxon>Vertebrata</taxon>
        <taxon>Euteleostomi</taxon>
        <taxon>Actinopterygii</taxon>
        <taxon>Neopterygii</taxon>
        <taxon>Teleostei</taxon>
        <taxon>Neoteleostei</taxon>
        <taxon>Acanthomorphata</taxon>
        <taxon>Ovalentaria</taxon>
        <taxon>Pomacentridae</taxon>
        <taxon>Amphiprion</taxon>
    </lineage>
</organism>
<reference evidence="2" key="3">
    <citation type="submission" date="2025-09" db="UniProtKB">
        <authorList>
            <consortium name="Ensembl"/>
        </authorList>
    </citation>
    <scope>IDENTIFICATION</scope>
</reference>
<dbReference type="SMART" id="SM00213">
    <property type="entry name" value="UBQ"/>
    <property type="match status" value="1"/>
</dbReference>
<reference evidence="2 3" key="1">
    <citation type="submission" date="2022-01" db="EMBL/GenBank/DDBJ databases">
        <title>A chromosome-scale genome assembly of the false clownfish, Amphiprion ocellaris.</title>
        <authorList>
            <person name="Ryu T."/>
        </authorList>
    </citation>
    <scope>NUCLEOTIDE SEQUENCE [LARGE SCALE GENOMIC DNA]</scope>
</reference>
<accession>A0AAQ5ZDT1</accession>
<reference evidence="2" key="2">
    <citation type="submission" date="2025-08" db="UniProtKB">
        <authorList>
            <consortium name="Ensembl"/>
        </authorList>
    </citation>
    <scope>IDENTIFICATION</scope>
</reference>
<evidence type="ECO:0000313" key="3">
    <source>
        <dbReference type="Proteomes" id="UP001501940"/>
    </source>
</evidence>
<evidence type="ECO:0000259" key="1">
    <source>
        <dbReference type="PROSITE" id="PS50053"/>
    </source>
</evidence>
<proteinExistence type="predicted"/>